<organism evidence="2 3">
    <name type="scientific">Trypanosoma cruzi</name>
    <dbReference type="NCBI Taxonomy" id="5693"/>
    <lineage>
        <taxon>Eukaryota</taxon>
        <taxon>Discoba</taxon>
        <taxon>Euglenozoa</taxon>
        <taxon>Kinetoplastea</taxon>
        <taxon>Metakinetoplastina</taxon>
        <taxon>Trypanosomatida</taxon>
        <taxon>Trypanosomatidae</taxon>
        <taxon>Trypanosoma</taxon>
        <taxon>Schizotrypanum</taxon>
    </lineage>
</organism>
<sequence>MGRGGLARLLATEVLGGDVNACCGLLRRIFSETVEEYVIHALERSGQGLVSDVLTLGKVSLADDASLVRPGSVVILCHASQRLGDWQSALHFAEFLPSPPSSLFISSLLSPGNYPAILRRCEEKGWSLDVPHATQVLAEKHGSWTSALAVAEAMERQLHMGEWYSLGVLIPHLSKSGAWEKAVALFVAGIAQGSLVDPGFVGNLVYRTAQLKQWRMCLYMLSAIEKTKEAAQIFSSDVNFFKDVMSISPSWESSLLVFNAAVAAGVKPDKFMVGLLLGQCGESNAWSVATQVYDIAQTEGFVSNIAGDSYQTLVRSFHAVKQWEKALTALSWMAKADEASAATGMEELLELCEQSGQWEAAVRIGGMLLEKDSYLPVRTRLSLLFASAKGAMWDVAVRILQDSFADANQPPHPLCVCAALQACVASSRWKEAVMLLQRAREEEPRVVLPPLAHRLTIKVCVGSGRWSEAMALLADMNASGLPRDNHSQRLGVWAAALLGDWKLSLEHLRHLPLICRTAQDRLVVRGATRDISAVAKAIVLKYLQQQIS</sequence>
<keyword evidence="1" id="KW-0677">Repeat</keyword>
<dbReference type="EMBL" id="PRFA01000018">
    <property type="protein sequence ID" value="PWU96691.1"/>
    <property type="molecule type" value="Genomic_DNA"/>
</dbReference>
<dbReference type="VEuPathDB" id="TriTrypDB:TcBrA4_0028060"/>
<dbReference type="VEuPathDB" id="TriTrypDB:TcCLB.511523.80"/>
<dbReference type="VEuPathDB" id="TriTrypDB:TcCL_ESM01060"/>
<dbReference type="InterPro" id="IPR011990">
    <property type="entry name" value="TPR-like_helical_dom_sf"/>
</dbReference>
<dbReference type="VEuPathDB" id="TriTrypDB:TcYC6_0098140"/>
<dbReference type="VEuPathDB" id="TriTrypDB:TCSYLVIO_003318"/>
<dbReference type="AlphaFoldDB" id="A0A2V2VK41"/>
<gene>
    <name evidence="2" type="ORF">C4B63_18g241</name>
</gene>
<dbReference type="VEuPathDB" id="TriTrypDB:Tc_MARK_2034"/>
<dbReference type="VEuPathDB" id="TriTrypDB:ECC02_000035"/>
<reference evidence="2 3" key="1">
    <citation type="journal article" date="2018" name="Microb. Genom.">
        <title>Expanding an expanded genome: long-read sequencing of Trypanosoma cruzi.</title>
        <authorList>
            <person name="Berna L."/>
            <person name="Rodriguez M."/>
            <person name="Chiribao M.L."/>
            <person name="Parodi-Talice A."/>
            <person name="Pita S."/>
            <person name="Rijo G."/>
            <person name="Alvarez-Valin F."/>
            <person name="Robello C."/>
        </authorList>
    </citation>
    <scope>NUCLEOTIDE SEQUENCE [LARGE SCALE GENOMIC DNA]</scope>
    <source>
        <strain evidence="2 3">Dm28c</strain>
    </source>
</reference>
<proteinExistence type="predicted"/>
<dbReference type="VEuPathDB" id="TriTrypDB:TcG_01029"/>
<evidence type="ECO:0000256" key="1">
    <source>
        <dbReference type="ARBA" id="ARBA00022737"/>
    </source>
</evidence>
<accession>A0A2V2VK41</accession>
<dbReference type="PANTHER" id="PTHR47447">
    <property type="entry name" value="OS03G0856100 PROTEIN"/>
    <property type="match status" value="1"/>
</dbReference>
<comment type="caution">
    <text evidence="2">The sequence shown here is derived from an EMBL/GenBank/DDBJ whole genome shotgun (WGS) entry which is preliminary data.</text>
</comment>
<evidence type="ECO:0000313" key="3">
    <source>
        <dbReference type="Proteomes" id="UP000246121"/>
    </source>
</evidence>
<dbReference type="VEuPathDB" id="TriTrypDB:BCY84_01115"/>
<evidence type="ECO:0008006" key="4">
    <source>
        <dbReference type="Google" id="ProtNLM"/>
    </source>
</evidence>
<protein>
    <recommendedName>
        <fullName evidence="4">Mitochondrial protein</fullName>
    </recommendedName>
</protein>
<name>A0A2V2VK41_TRYCR</name>
<dbReference type="PANTHER" id="PTHR47447:SF17">
    <property type="entry name" value="OS12G0638900 PROTEIN"/>
    <property type="match status" value="1"/>
</dbReference>
<dbReference type="VEuPathDB" id="TriTrypDB:C3747_28g49"/>
<dbReference type="VEuPathDB" id="TriTrypDB:TCDM_02139"/>
<dbReference type="VEuPathDB" id="TriTrypDB:C4B63_18g241"/>
<dbReference type="VEuPathDB" id="TriTrypDB:TcCLB.511733.30"/>
<evidence type="ECO:0000313" key="2">
    <source>
        <dbReference type="EMBL" id="PWU96691.1"/>
    </source>
</evidence>
<dbReference type="Gene3D" id="1.25.40.10">
    <property type="entry name" value="Tetratricopeptide repeat domain"/>
    <property type="match status" value="2"/>
</dbReference>
<dbReference type="Proteomes" id="UP000246121">
    <property type="component" value="Unassembled WGS sequence"/>
</dbReference>